<sequence length="70" mass="8339">MVELVEKCAVFVSDGRSIILSQRPWYTNYIKLMEKLNRIMNIDPSSIQTIYFNRPLKPLRKSDEMYLDII</sequence>
<accession>A0A915JTF9</accession>
<proteinExistence type="predicted"/>
<evidence type="ECO:0000313" key="2">
    <source>
        <dbReference type="WBParaSite" id="nRc.2.0.1.t29630-RA"/>
    </source>
</evidence>
<keyword evidence="1" id="KW-1185">Reference proteome</keyword>
<evidence type="ECO:0000313" key="1">
    <source>
        <dbReference type="Proteomes" id="UP000887565"/>
    </source>
</evidence>
<dbReference type="Proteomes" id="UP000887565">
    <property type="component" value="Unplaced"/>
</dbReference>
<protein>
    <submittedName>
        <fullName evidence="2">Uncharacterized protein</fullName>
    </submittedName>
</protein>
<reference evidence="2" key="1">
    <citation type="submission" date="2022-11" db="UniProtKB">
        <authorList>
            <consortium name="WormBaseParasite"/>
        </authorList>
    </citation>
    <scope>IDENTIFICATION</scope>
</reference>
<organism evidence="1 2">
    <name type="scientific">Romanomermis culicivorax</name>
    <name type="common">Nematode worm</name>
    <dbReference type="NCBI Taxonomy" id="13658"/>
    <lineage>
        <taxon>Eukaryota</taxon>
        <taxon>Metazoa</taxon>
        <taxon>Ecdysozoa</taxon>
        <taxon>Nematoda</taxon>
        <taxon>Enoplea</taxon>
        <taxon>Dorylaimia</taxon>
        <taxon>Mermithida</taxon>
        <taxon>Mermithoidea</taxon>
        <taxon>Mermithidae</taxon>
        <taxon>Romanomermis</taxon>
    </lineage>
</organism>
<dbReference type="WBParaSite" id="nRc.2.0.1.t29630-RA">
    <property type="protein sequence ID" value="nRc.2.0.1.t29630-RA"/>
    <property type="gene ID" value="nRc.2.0.1.g29630"/>
</dbReference>
<name>A0A915JTF9_ROMCU</name>
<dbReference type="AlphaFoldDB" id="A0A915JTF9"/>